<keyword evidence="1" id="KW-0472">Membrane</keyword>
<dbReference type="GeneID" id="30411565"/>
<dbReference type="OrthoDB" id="70331at2157"/>
<proteinExistence type="predicted"/>
<keyword evidence="3" id="KW-1185">Reference proteome</keyword>
<dbReference type="RefSeq" id="WP_071906469.1">
    <property type="nucleotide sequence ID" value="NZ_LT607756.1"/>
</dbReference>
<dbReference type="EMBL" id="LT607756">
    <property type="protein sequence ID" value="SCG85284.1"/>
    <property type="molecule type" value="Genomic_DNA"/>
</dbReference>
<evidence type="ECO:0000256" key="1">
    <source>
        <dbReference type="SAM" id="Phobius"/>
    </source>
</evidence>
<dbReference type="KEGG" id="mcub:MCBB_0711"/>
<name>A0A1D3L0U4_9EURY</name>
<feature type="transmembrane region" description="Helical" evidence="1">
    <location>
        <begin position="226"/>
        <end position="248"/>
    </location>
</feature>
<dbReference type="AlphaFoldDB" id="A0A1D3L0U4"/>
<feature type="transmembrane region" description="Helical" evidence="1">
    <location>
        <begin position="146"/>
        <end position="168"/>
    </location>
</feature>
<dbReference type="STRING" id="118062.MCBB_0711"/>
<feature type="transmembrane region" description="Helical" evidence="1">
    <location>
        <begin position="90"/>
        <end position="109"/>
    </location>
</feature>
<reference evidence="2 3" key="1">
    <citation type="submission" date="2016-08" db="EMBL/GenBank/DDBJ databases">
        <authorList>
            <person name="Seilhamer J.J."/>
        </authorList>
    </citation>
    <scope>NUCLEOTIDE SEQUENCE [LARGE SCALE GENOMIC DNA]</scope>
    <source>
        <strain evidence="2">Buetzberg</strain>
    </source>
</reference>
<feature type="transmembrane region" description="Helical" evidence="1">
    <location>
        <begin position="188"/>
        <end position="205"/>
    </location>
</feature>
<organism evidence="2 3">
    <name type="scientific">Methanobacterium congolense</name>
    <dbReference type="NCBI Taxonomy" id="118062"/>
    <lineage>
        <taxon>Archaea</taxon>
        <taxon>Methanobacteriati</taxon>
        <taxon>Methanobacteriota</taxon>
        <taxon>Methanomada group</taxon>
        <taxon>Methanobacteria</taxon>
        <taxon>Methanobacteriales</taxon>
        <taxon>Methanobacteriaceae</taxon>
        <taxon>Methanobacterium</taxon>
    </lineage>
</organism>
<keyword evidence="1" id="KW-0812">Transmembrane</keyword>
<gene>
    <name evidence="2" type="ORF">MCBB_0711</name>
</gene>
<evidence type="ECO:0000313" key="2">
    <source>
        <dbReference type="EMBL" id="SCG85284.1"/>
    </source>
</evidence>
<feature type="transmembrane region" description="Helical" evidence="1">
    <location>
        <begin position="115"/>
        <end position="134"/>
    </location>
</feature>
<keyword evidence="1" id="KW-1133">Transmembrane helix</keyword>
<accession>A0A1D3L0U4</accession>
<evidence type="ECO:0000313" key="3">
    <source>
        <dbReference type="Proteomes" id="UP000094707"/>
    </source>
</evidence>
<protein>
    <submittedName>
        <fullName evidence="2">Uncharacterized protein</fullName>
    </submittedName>
</protein>
<dbReference type="Proteomes" id="UP000094707">
    <property type="component" value="Chromosome I"/>
</dbReference>
<sequence>MSYLICERCGGYYELDVGESPDDFDRCQCGGKLRYSKTLANCNAFDSHETENIKTYKEEVDKELKLYQSIVQDEQNYRDQHLNNLFSSNFLTNSGFIVLTFTTIPLYYGFLYNNWIFYLIVVIVILLSLTFLFLKDMKNELRNSYLQKCFIFTGIIFGSITLYFLALLGDTEFLHSLFPKYGLGGSSTIYMLSVTVSAYFSFIFLKNSQMDEPTDFMNSMDKLILFCYYTFIFYLLMVIISGMMLVMLSPV</sequence>